<sequence>MKKIYFVLSHSHLKWLTIKKSVVIFGLIALLLTGLTSVSSAQGVMRGTITDDSNLPLPGVSVMVQNTTNGTITDIDGNYVLSNLNTGDVVIFSFIGMITQQITYSGQSEVNIQMLTDTKSLDEVVVTALGIQRDKKSLTYSSQQVTGEELMKTKDVNFMNSLAGKTAGLDVKKSSSGAGGSTRTVLRGSKSISGLSEPLYVIDGIPMINRKGGQPGMWGGTDQGDGLSQINPEDIESISILKGSNAAVLYGSEGANGVVIINTKKGRTGQTVVSASSSTVFESILLMPELQFTYGADGGQLSWSDTKGSYDDTFVDDFFETGHNLINTISISGGNARTTAYFSYGNTSNKGIVPKNTYSKHNVTFKQATKLFNDKVTVRSNVMISSESTKNRNPAGYYLNPLVGLYTFPRERDFDSYKENYEVFNVDRNMNLQNWFIQGDHFQSNPYWVINKEPREDLTKRLIAQAAIEWAIDKHWNIEVRGNVDYADKIFEQKHYAGSNFVNCSQNGRWQYQNYNDFQLYTDALLKYNNEFGDFRIDGVLGAVYSKTTLGKGVSVDNGTDALFYPNEFYFQNLPTNVQVSSTLADRRIKQGLLGTLTLGYKEMLFLDLAGRNEWASTLIGTGNESYFYPSVGISAIISEMLTMPTWVSYGKVRASHTTVANEVPWNRIHPQNTITASGGVSRNTQKPFTDLKPEMLKSLELGTEWSFFDNRLSFDFTYYDITSNDQFIELPAPSGSGFTTYFINAGEIVNKGYEVTLKAEPVRTENLTWTTVFNFDSNKNEIVEFVAEYPDRTFSYGSSEGYETYIKAGGSFGDLYGYKFKRNEAGQIMLNETTGAPLRTADREYLGNLNPDWSLGWNNTVTYKNFAVSVLINSRIGGKTVSQTESILDGYGVSKRTAYARDLGYVPIDAIQGTTRVNKLDPKLYYTTIGDRNGTLEPYVYDRTNIKLAQLAISYDFDVNALNIPVKQASISLIGQNLLFLYKKAPFDPELTMNTTNSSQSLDNFNLPSTRTYGFNVKFTF</sequence>
<evidence type="ECO:0000256" key="4">
    <source>
        <dbReference type="ARBA" id="ARBA00022496"/>
    </source>
</evidence>
<dbReference type="InterPro" id="IPR023997">
    <property type="entry name" value="TonB-dep_OMP_SusC/RagA_CS"/>
</dbReference>
<keyword evidence="2 11" id="KW-0813">Transport</keyword>
<evidence type="ECO:0000313" key="13">
    <source>
        <dbReference type="EMBL" id="RIJ45459.1"/>
    </source>
</evidence>
<keyword evidence="14" id="KW-1185">Reference proteome</keyword>
<dbReference type="Proteomes" id="UP000265926">
    <property type="component" value="Unassembled WGS sequence"/>
</dbReference>
<evidence type="ECO:0000313" key="14">
    <source>
        <dbReference type="Proteomes" id="UP000265926"/>
    </source>
</evidence>
<accession>A0A399SRD8</accession>
<keyword evidence="3 11" id="KW-1134">Transmembrane beta strand</keyword>
<dbReference type="AlphaFoldDB" id="A0A399SRD8"/>
<keyword evidence="6" id="KW-0408">Iron</keyword>
<gene>
    <name evidence="13" type="ORF">D1614_23005</name>
</gene>
<name>A0A399SRD8_9BACT</name>
<dbReference type="OrthoDB" id="9768177at2"/>
<dbReference type="GO" id="GO:0006826">
    <property type="term" value="P:iron ion transport"/>
    <property type="evidence" value="ECO:0007669"/>
    <property type="project" value="UniProtKB-KW"/>
</dbReference>
<dbReference type="PANTHER" id="PTHR32552:SF81">
    <property type="entry name" value="TONB-DEPENDENT OUTER MEMBRANE RECEPTOR"/>
    <property type="match status" value="1"/>
</dbReference>
<feature type="domain" description="TonB-dependent receptor plug" evidence="12">
    <location>
        <begin position="135"/>
        <end position="258"/>
    </location>
</feature>
<evidence type="ECO:0000256" key="11">
    <source>
        <dbReference type="PROSITE-ProRule" id="PRU01360"/>
    </source>
</evidence>
<dbReference type="Gene3D" id="2.170.130.10">
    <property type="entry name" value="TonB-dependent receptor, plug domain"/>
    <property type="match status" value="1"/>
</dbReference>
<keyword evidence="7" id="KW-0406">Ion transport</keyword>
<dbReference type="RefSeq" id="WP_119440350.1">
    <property type="nucleotide sequence ID" value="NZ_QWGR01000025.1"/>
</dbReference>
<keyword evidence="8" id="KW-0798">TonB box</keyword>
<evidence type="ECO:0000256" key="5">
    <source>
        <dbReference type="ARBA" id="ARBA00022692"/>
    </source>
</evidence>
<keyword evidence="10 11" id="KW-0998">Cell outer membrane</keyword>
<comment type="similarity">
    <text evidence="11">Belongs to the TonB-dependent receptor family.</text>
</comment>
<keyword evidence="5 11" id="KW-0812">Transmembrane</keyword>
<evidence type="ECO:0000256" key="9">
    <source>
        <dbReference type="ARBA" id="ARBA00023136"/>
    </source>
</evidence>
<protein>
    <submittedName>
        <fullName evidence="13">SusC/RagA family TonB-linked outer membrane protein</fullName>
    </submittedName>
</protein>
<dbReference type="SUPFAM" id="SSF49464">
    <property type="entry name" value="Carboxypeptidase regulatory domain-like"/>
    <property type="match status" value="1"/>
</dbReference>
<proteinExistence type="inferred from homology"/>
<dbReference type="Pfam" id="PF13715">
    <property type="entry name" value="CarbopepD_reg_2"/>
    <property type="match status" value="1"/>
</dbReference>
<evidence type="ECO:0000256" key="7">
    <source>
        <dbReference type="ARBA" id="ARBA00023065"/>
    </source>
</evidence>
<dbReference type="InterPro" id="IPR008969">
    <property type="entry name" value="CarboxyPept-like_regulatory"/>
</dbReference>
<evidence type="ECO:0000256" key="6">
    <source>
        <dbReference type="ARBA" id="ARBA00023004"/>
    </source>
</evidence>
<dbReference type="InterPro" id="IPR023996">
    <property type="entry name" value="TonB-dep_OMP_SusC/RagA"/>
</dbReference>
<reference evidence="13 14" key="1">
    <citation type="submission" date="2018-08" db="EMBL/GenBank/DDBJ databases">
        <title>Pallidiluteibacterium maritimus gen. nov., sp. nov., isolated from coastal sediment.</title>
        <authorList>
            <person name="Zhou L.Y."/>
        </authorList>
    </citation>
    <scope>NUCLEOTIDE SEQUENCE [LARGE SCALE GENOMIC DNA]</scope>
    <source>
        <strain evidence="13 14">XSD2</strain>
    </source>
</reference>
<dbReference type="NCBIfam" id="TIGR04056">
    <property type="entry name" value="OMP_RagA_SusC"/>
    <property type="match status" value="1"/>
</dbReference>
<dbReference type="InterPro" id="IPR012910">
    <property type="entry name" value="Plug_dom"/>
</dbReference>
<dbReference type="InterPro" id="IPR039426">
    <property type="entry name" value="TonB-dep_rcpt-like"/>
</dbReference>
<comment type="subcellular location">
    <subcellularLocation>
        <location evidence="1 11">Cell outer membrane</location>
        <topology evidence="1 11">Multi-pass membrane protein</topology>
    </subcellularLocation>
</comment>
<dbReference type="Gene3D" id="2.40.170.20">
    <property type="entry name" value="TonB-dependent receptor, beta-barrel domain"/>
    <property type="match status" value="1"/>
</dbReference>
<dbReference type="Gene3D" id="2.60.40.1120">
    <property type="entry name" value="Carboxypeptidase-like, regulatory domain"/>
    <property type="match status" value="1"/>
</dbReference>
<dbReference type="InterPro" id="IPR036942">
    <property type="entry name" value="Beta-barrel_TonB_sf"/>
</dbReference>
<dbReference type="Pfam" id="PF07715">
    <property type="entry name" value="Plug"/>
    <property type="match status" value="1"/>
</dbReference>
<evidence type="ECO:0000256" key="10">
    <source>
        <dbReference type="ARBA" id="ARBA00023237"/>
    </source>
</evidence>
<keyword evidence="9 11" id="KW-0472">Membrane</keyword>
<dbReference type="InterPro" id="IPR037066">
    <property type="entry name" value="Plug_dom_sf"/>
</dbReference>
<evidence type="ECO:0000256" key="3">
    <source>
        <dbReference type="ARBA" id="ARBA00022452"/>
    </source>
</evidence>
<evidence type="ECO:0000259" key="12">
    <source>
        <dbReference type="Pfam" id="PF07715"/>
    </source>
</evidence>
<dbReference type="PROSITE" id="PS52016">
    <property type="entry name" value="TONB_DEPENDENT_REC_3"/>
    <property type="match status" value="1"/>
</dbReference>
<evidence type="ECO:0000256" key="2">
    <source>
        <dbReference type="ARBA" id="ARBA00022448"/>
    </source>
</evidence>
<dbReference type="PANTHER" id="PTHR32552">
    <property type="entry name" value="FERRICHROME IRON RECEPTOR-RELATED"/>
    <property type="match status" value="1"/>
</dbReference>
<evidence type="ECO:0000256" key="1">
    <source>
        <dbReference type="ARBA" id="ARBA00004571"/>
    </source>
</evidence>
<dbReference type="SUPFAM" id="SSF56935">
    <property type="entry name" value="Porins"/>
    <property type="match status" value="1"/>
</dbReference>
<dbReference type="GO" id="GO:0009279">
    <property type="term" value="C:cell outer membrane"/>
    <property type="evidence" value="ECO:0007669"/>
    <property type="project" value="UniProtKB-SubCell"/>
</dbReference>
<dbReference type="EMBL" id="QWGR01000025">
    <property type="protein sequence ID" value="RIJ45459.1"/>
    <property type="molecule type" value="Genomic_DNA"/>
</dbReference>
<keyword evidence="4" id="KW-0410">Iron transport</keyword>
<comment type="caution">
    <text evidence="13">The sequence shown here is derived from an EMBL/GenBank/DDBJ whole genome shotgun (WGS) entry which is preliminary data.</text>
</comment>
<dbReference type="NCBIfam" id="TIGR04057">
    <property type="entry name" value="SusC_RagA_signa"/>
    <property type="match status" value="1"/>
</dbReference>
<organism evidence="13 14">
    <name type="scientific">Maribellus luteus</name>
    <dbReference type="NCBI Taxonomy" id="2305463"/>
    <lineage>
        <taxon>Bacteria</taxon>
        <taxon>Pseudomonadati</taxon>
        <taxon>Bacteroidota</taxon>
        <taxon>Bacteroidia</taxon>
        <taxon>Marinilabiliales</taxon>
        <taxon>Prolixibacteraceae</taxon>
        <taxon>Maribellus</taxon>
    </lineage>
</organism>
<evidence type="ECO:0000256" key="8">
    <source>
        <dbReference type="ARBA" id="ARBA00023077"/>
    </source>
</evidence>